<accession>A0A7L6N343</accession>
<sequence length="420" mass="49201">MEKFLFLMLSFLLNIYPIDILGSYQEDYKCYDYGSYQGDGYLMVYDLLSDEVYYEILYDQGKDESFIYLADVGDTIFILVEINQGQEYKILHYDHQGLLIKERVLDYEIIAFYNHHHYLVIDVDGDYLYIDEDFNILFEPIIEERVKEYSYIQYQGELLIDEKISNQHIIEDSGYHQIQIQSNDYIFFYDLIIEKDIHIIGQEYKDGYRGQIVIEEDDLLVNNKAYESMSIIDQSGLYSITYYDKNILIQDLQVKLYPEVIYYNGIDHYDLIDDLIIDEPISIFANIDDLKLNGLSYNHELISETGNYYLQAGIDTISFKIVSKVSGVENQAIYSSVELYAFGEIYLNGQAIQGLKYIKESGHYSLEVMEDGQVIESIFFTIDNADEFNENKDNIYLYIGLLLVGMVSILLLKIVILYKL</sequence>
<name>A0A7L6N343_9MOLU</name>
<reference evidence="2 3" key="1">
    <citation type="submission" date="2020-04" db="EMBL/GenBank/DDBJ databases">
        <authorList>
            <person name="Zheng R.K."/>
            <person name="Sun C.M."/>
        </authorList>
    </citation>
    <scope>NUCLEOTIDE SEQUENCE [LARGE SCALE GENOMIC DNA]</scope>
    <source>
        <strain evidence="3">zrk29</strain>
    </source>
</reference>
<evidence type="ECO:0000313" key="3">
    <source>
        <dbReference type="Proteomes" id="UP000512167"/>
    </source>
</evidence>
<keyword evidence="3" id="KW-1185">Reference proteome</keyword>
<evidence type="ECO:0000256" key="1">
    <source>
        <dbReference type="SAM" id="Phobius"/>
    </source>
</evidence>
<dbReference type="Proteomes" id="UP000512167">
    <property type="component" value="Chromosome"/>
</dbReference>
<dbReference type="EMBL" id="CP051151">
    <property type="protein sequence ID" value="QLY40593.1"/>
    <property type="molecule type" value="Genomic_DNA"/>
</dbReference>
<evidence type="ECO:0000313" key="2">
    <source>
        <dbReference type="EMBL" id="QLY40593.1"/>
    </source>
</evidence>
<dbReference type="KEGG" id="tbk:HF295_06945"/>
<protein>
    <submittedName>
        <fullName evidence="2">Uncharacterized protein</fullName>
    </submittedName>
</protein>
<gene>
    <name evidence="2" type="ORF">HF295_06945</name>
</gene>
<organism evidence="2 3">
    <name type="scientific">Hujiaoplasma nucleasis</name>
    <dbReference type="NCBI Taxonomy" id="2725268"/>
    <lineage>
        <taxon>Bacteria</taxon>
        <taxon>Bacillati</taxon>
        <taxon>Mycoplasmatota</taxon>
        <taxon>Mollicutes</taxon>
        <taxon>Candidatus Izemoplasmatales</taxon>
        <taxon>Hujiaoplasmataceae</taxon>
        <taxon>Hujiaoplasma</taxon>
    </lineage>
</organism>
<feature type="transmembrane region" description="Helical" evidence="1">
    <location>
        <begin position="395"/>
        <end position="418"/>
    </location>
</feature>
<dbReference type="AlphaFoldDB" id="A0A7L6N343"/>
<dbReference type="RefSeq" id="WP_312031438.1">
    <property type="nucleotide sequence ID" value="NZ_CP051151.1"/>
</dbReference>
<keyword evidence="1" id="KW-1133">Transmembrane helix</keyword>
<keyword evidence="1" id="KW-0812">Transmembrane</keyword>
<proteinExistence type="predicted"/>
<keyword evidence="1" id="KW-0472">Membrane</keyword>